<evidence type="ECO:0000313" key="2">
    <source>
        <dbReference type="Proteomes" id="UP000010953"/>
    </source>
</evidence>
<keyword evidence="1" id="KW-0378">Hydrolase</keyword>
<dbReference type="eggNOG" id="COG4447">
    <property type="taxonomic scope" value="Bacteria"/>
</dbReference>
<dbReference type="CDD" id="cd15482">
    <property type="entry name" value="Sialidase_non-viral"/>
    <property type="match status" value="1"/>
</dbReference>
<dbReference type="InParanoid" id="M7X1N1"/>
<comment type="caution">
    <text evidence="1">The sequence shown here is derived from an EMBL/GenBank/DDBJ whole genome shotgun (WGS) entry which is preliminary data.</text>
</comment>
<keyword evidence="2" id="KW-1185">Reference proteome</keyword>
<protein>
    <submittedName>
        <fullName evidence="1">Glycosyl hydrolase</fullName>
    </submittedName>
</protein>
<proteinExistence type="predicted"/>
<dbReference type="InterPro" id="IPR015943">
    <property type="entry name" value="WD40/YVTN_repeat-like_dom_sf"/>
</dbReference>
<dbReference type="Proteomes" id="UP000010953">
    <property type="component" value="Unassembled WGS sequence"/>
</dbReference>
<accession>M7X1N1</accession>
<dbReference type="Gene3D" id="2.130.10.10">
    <property type="entry name" value="YVTN repeat-like/Quinoprotein amine dehydrogenase"/>
    <property type="match status" value="1"/>
</dbReference>
<dbReference type="EMBL" id="AMZY02000020">
    <property type="protein sequence ID" value="EMS31380.1"/>
    <property type="molecule type" value="Genomic_DNA"/>
</dbReference>
<dbReference type="InterPro" id="IPR036278">
    <property type="entry name" value="Sialidase_sf"/>
</dbReference>
<name>M7X1N1_9BACT</name>
<dbReference type="OrthoDB" id="9757809at2"/>
<dbReference type="GO" id="GO:0016787">
    <property type="term" value="F:hydrolase activity"/>
    <property type="evidence" value="ECO:0007669"/>
    <property type="project" value="UniProtKB-KW"/>
</dbReference>
<reference evidence="1" key="1">
    <citation type="submission" date="2013-01" db="EMBL/GenBank/DDBJ databases">
        <title>Genome assembly of Mariniradius saccharolyticus AK6.</title>
        <authorList>
            <person name="Vaidya B."/>
            <person name="Khatri I."/>
            <person name="Tanuku N.R.S."/>
            <person name="Subramanian S."/>
            <person name="Pinnaka A."/>
        </authorList>
    </citation>
    <scope>NUCLEOTIDE SEQUENCE [LARGE SCALE GENOMIC DNA]</scope>
    <source>
        <strain evidence="1">AK6</strain>
    </source>
</reference>
<dbReference type="RefSeq" id="WP_008631391.1">
    <property type="nucleotide sequence ID" value="NZ_AMZY02000020.1"/>
</dbReference>
<organism evidence="1 2">
    <name type="scientific">Mariniradius saccharolyticus AK6</name>
    <dbReference type="NCBI Taxonomy" id="1239962"/>
    <lineage>
        <taxon>Bacteria</taxon>
        <taxon>Pseudomonadati</taxon>
        <taxon>Bacteroidota</taxon>
        <taxon>Cytophagia</taxon>
        <taxon>Cytophagales</taxon>
        <taxon>Cyclobacteriaceae</taxon>
        <taxon>Mariniradius</taxon>
    </lineage>
</organism>
<dbReference type="SUPFAM" id="SSF50939">
    <property type="entry name" value="Sialidases"/>
    <property type="match status" value="1"/>
</dbReference>
<dbReference type="STRING" id="1239962.C943_02527"/>
<sequence>MIADPSTFSAATIKPSKLVNFLPLLIAAFLSAAGYAQQPQSPLVRSFQEHLWHQEQSIYGLNWIPLGPVGNSALVEAFQVDMQHPGTIYLGFGSGSLWKTTNNGLSWKPIFDKEASYSVGDFALAPSNTSIIYLGTGETLKKPRNFTMPGTGMYRSDDGGETWRHLGLDDSWHIAKVVVHPTNPDIVYVAVLGHLWTTNPHREFTDRSMVAKTGSLYFMSMTKPAPTISS</sequence>
<gene>
    <name evidence="1" type="ORF">C943_02527</name>
</gene>
<evidence type="ECO:0000313" key="1">
    <source>
        <dbReference type="EMBL" id="EMS31380.1"/>
    </source>
</evidence>
<dbReference type="AlphaFoldDB" id="M7X1N1"/>